<dbReference type="InterPro" id="IPR051533">
    <property type="entry name" value="WaaL-like"/>
</dbReference>
<dbReference type="AlphaFoldDB" id="A0A1H4D401"/>
<reference evidence="9" key="1">
    <citation type="submission" date="2016-10" db="EMBL/GenBank/DDBJ databases">
        <authorList>
            <person name="Varghese N."/>
            <person name="Submissions S."/>
        </authorList>
    </citation>
    <scope>NUCLEOTIDE SEQUENCE [LARGE SCALE GENOMIC DNA]</scope>
    <source>
        <strain evidence="9">DSM 25157</strain>
    </source>
</reference>
<name>A0A1H4D401_9BURK</name>
<feature type="transmembrane region" description="Helical" evidence="5">
    <location>
        <begin position="76"/>
        <end position="97"/>
    </location>
</feature>
<evidence type="ECO:0000313" key="9">
    <source>
        <dbReference type="Proteomes" id="UP000199002"/>
    </source>
</evidence>
<feature type="domain" description="DUF5935" evidence="7">
    <location>
        <begin position="1"/>
        <end position="190"/>
    </location>
</feature>
<gene>
    <name evidence="8" type="ORF">SAMN05421875_12255</name>
</gene>
<dbReference type="PANTHER" id="PTHR37422:SF13">
    <property type="entry name" value="LIPOPOLYSACCHARIDE BIOSYNTHESIS PROTEIN PA4999-RELATED"/>
    <property type="match status" value="1"/>
</dbReference>
<dbReference type="PANTHER" id="PTHR37422">
    <property type="entry name" value="TEICHURONIC ACID BIOSYNTHESIS PROTEIN TUAE"/>
    <property type="match status" value="1"/>
</dbReference>
<evidence type="ECO:0000256" key="1">
    <source>
        <dbReference type="ARBA" id="ARBA00004141"/>
    </source>
</evidence>
<organism evidence="8 9">
    <name type="scientific">Acidovorax soli</name>
    <dbReference type="NCBI Taxonomy" id="592050"/>
    <lineage>
        <taxon>Bacteria</taxon>
        <taxon>Pseudomonadati</taxon>
        <taxon>Pseudomonadota</taxon>
        <taxon>Betaproteobacteria</taxon>
        <taxon>Burkholderiales</taxon>
        <taxon>Comamonadaceae</taxon>
        <taxon>Acidovorax</taxon>
    </lineage>
</organism>
<dbReference type="InterPro" id="IPR045979">
    <property type="entry name" value="DUF5935"/>
</dbReference>
<dbReference type="RefSeq" id="WP_092699522.1">
    <property type="nucleotide sequence ID" value="NZ_CAXIQW010000042.1"/>
</dbReference>
<feature type="domain" description="O-antigen ligase-related" evidence="6">
    <location>
        <begin position="204"/>
        <end position="353"/>
    </location>
</feature>
<dbReference type="GO" id="GO:0016874">
    <property type="term" value="F:ligase activity"/>
    <property type="evidence" value="ECO:0007669"/>
    <property type="project" value="UniProtKB-KW"/>
</dbReference>
<keyword evidence="3 5" id="KW-1133">Transmembrane helix</keyword>
<evidence type="ECO:0000256" key="3">
    <source>
        <dbReference type="ARBA" id="ARBA00022989"/>
    </source>
</evidence>
<feature type="transmembrane region" description="Helical" evidence="5">
    <location>
        <begin position="171"/>
        <end position="187"/>
    </location>
</feature>
<evidence type="ECO:0000256" key="2">
    <source>
        <dbReference type="ARBA" id="ARBA00022692"/>
    </source>
</evidence>
<evidence type="ECO:0000313" key="8">
    <source>
        <dbReference type="EMBL" id="SEA67543.1"/>
    </source>
</evidence>
<dbReference type="EMBL" id="FNQJ01000022">
    <property type="protein sequence ID" value="SEA67543.1"/>
    <property type="molecule type" value="Genomic_DNA"/>
</dbReference>
<feature type="transmembrane region" description="Helical" evidence="5">
    <location>
        <begin position="199"/>
        <end position="232"/>
    </location>
</feature>
<protein>
    <submittedName>
        <fullName evidence="8">Probable O-glycosylation ligase, exosortase A-associated</fullName>
    </submittedName>
</protein>
<keyword evidence="9" id="KW-1185">Reference proteome</keyword>
<evidence type="ECO:0000256" key="5">
    <source>
        <dbReference type="SAM" id="Phobius"/>
    </source>
</evidence>
<evidence type="ECO:0000256" key="4">
    <source>
        <dbReference type="ARBA" id="ARBA00023136"/>
    </source>
</evidence>
<dbReference type="GeneID" id="34231759"/>
<keyword evidence="8" id="KW-0436">Ligase</keyword>
<feature type="transmembrane region" description="Helical" evidence="5">
    <location>
        <begin position="43"/>
        <end position="64"/>
    </location>
</feature>
<dbReference type="InterPro" id="IPR017528">
    <property type="entry name" value="CHP03097O-antigen_lig-rel"/>
</dbReference>
<proteinExistence type="predicted"/>
<feature type="transmembrane region" description="Helical" evidence="5">
    <location>
        <begin position="129"/>
        <end position="151"/>
    </location>
</feature>
<dbReference type="Pfam" id="PF04932">
    <property type="entry name" value="Wzy_C"/>
    <property type="match status" value="1"/>
</dbReference>
<evidence type="ECO:0000259" key="7">
    <source>
        <dbReference type="Pfam" id="PF19358"/>
    </source>
</evidence>
<dbReference type="STRING" id="592050.SAMN05421875_12255"/>
<dbReference type="InterPro" id="IPR007016">
    <property type="entry name" value="O-antigen_ligase-rel_domated"/>
</dbReference>
<dbReference type="GO" id="GO:0016020">
    <property type="term" value="C:membrane"/>
    <property type="evidence" value="ECO:0007669"/>
    <property type="project" value="UniProtKB-SubCell"/>
</dbReference>
<feature type="transmembrane region" description="Helical" evidence="5">
    <location>
        <begin position="386"/>
        <end position="413"/>
    </location>
</feature>
<sequence length="443" mass="48570">MRDLAFALMLLAALPLALARPFNAYLLWGWTGLLAPTTYFYGWMAGNRVNFVCAVLTLVLLALGRVPWRDYQFNKVMWLYLWLAAHATLAFLLAYAGNPYNDQYFEFLIKGLLFCLVMPFFVRERVHFHAILIVIALGLGVHGVLNGLKTVASGGAHNMLGPAGTMLADRNHLSTALALVLPFLFYLQSYTVNRLIRLGYLGAFCVVVLAILGGGSRAGFIAVSVVGLWLILTSRRKGMALVLVVGAVLAFLAFAPEDITSRLSSIKEADEDSSFMGRVIAWKISSAIALENPVFGGGFHAVQVQAIWDQFKMSPGLLGFLNLPVPEFSAKAAHSIYFEVMGDIGLVGLGLFLFILLRAFWSRQVIKRMTIQLGAPYQWARDMADMLMLAVLAYMVGGASVSLGYLEVIYMVVMLMELLRVHVARALAAVARESKTLGSRGSA</sequence>
<keyword evidence="4 5" id="KW-0472">Membrane</keyword>
<dbReference type="Pfam" id="PF19358">
    <property type="entry name" value="DUF5935"/>
    <property type="match status" value="1"/>
</dbReference>
<dbReference type="NCBIfam" id="TIGR03097">
    <property type="entry name" value="PEP_O_lig_1"/>
    <property type="match status" value="1"/>
</dbReference>
<accession>A0A1H4D401</accession>
<dbReference type="Proteomes" id="UP000199002">
    <property type="component" value="Unassembled WGS sequence"/>
</dbReference>
<keyword evidence="2 5" id="KW-0812">Transmembrane</keyword>
<feature type="transmembrane region" description="Helical" evidence="5">
    <location>
        <begin position="340"/>
        <end position="361"/>
    </location>
</feature>
<evidence type="ECO:0000259" key="6">
    <source>
        <dbReference type="Pfam" id="PF04932"/>
    </source>
</evidence>
<feature type="transmembrane region" description="Helical" evidence="5">
    <location>
        <begin position="238"/>
        <end position="255"/>
    </location>
</feature>
<comment type="subcellular location">
    <subcellularLocation>
        <location evidence="1">Membrane</location>
        <topology evidence="1">Multi-pass membrane protein</topology>
    </subcellularLocation>
</comment>